<dbReference type="Pfam" id="PF12763">
    <property type="entry name" value="EH"/>
    <property type="match status" value="1"/>
</dbReference>
<dbReference type="GO" id="GO:0006897">
    <property type="term" value="P:endocytosis"/>
    <property type="evidence" value="ECO:0007669"/>
    <property type="project" value="UniProtKB-KW"/>
</dbReference>
<evidence type="ECO:0000256" key="14">
    <source>
        <dbReference type="ARBA" id="ARBA00023212"/>
    </source>
</evidence>
<keyword evidence="13" id="KW-0009">Actin-binding</keyword>
<dbReference type="EC" id="2.7.11.1" evidence="5"/>
<dbReference type="GO" id="GO:0010008">
    <property type="term" value="C:endosome membrane"/>
    <property type="evidence" value="ECO:0007669"/>
    <property type="project" value="UniProtKB-SubCell"/>
</dbReference>
<dbReference type="GO" id="GO:0003779">
    <property type="term" value="F:actin binding"/>
    <property type="evidence" value="ECO:0007669"/>
    <property type="project" value="UniProtKB-KW"/>
</dbReference>
<keyword evidence="14" id="KW-0963">Cytoplasm</keyword>
<evidence type="ECO:0000256" key="15">
    <source>
        <dbReference type="ARBA" id="ARBA00025194"/>
    </source>
</evidence>
<dbReference type="PANTHER" id="PTHR43671:SF98">
    <property type="entry name" value="SERINE_THREONINE-PROTEIN KINASE NEK11"/>
    <property type="match status" value="1"/>
</dbReference>
<feature type="region of interest" description="Disordered" evidence="18">
    <location>
        <begin position="619"/>
        <end position="667"/>
    </location>
</feature>
<dbReference type="GO" id="GO:0005524">
    <property type="term" value="F:ATP binding"/>
    <property type="evidence" value="ECO:0007669"/>
    <property type="project" value="UniProtKB-KW"/>
</dbReference>
<evidence type="ECO:0000256" key="17">
    <source>
        <dbReference type="ARBA" id="ARBA00048679"/>
    </source>
</evidence>
<keyword evidence="9" id="KW-0547">Nucleotide-binding</keyword>
<dbReference type="AlphaFoldDB" id="A0A4Z1NQN1"/>
<keyword evidence="23" id="KW-1185">Reference proteome</keyword>
<feature type="compositionally biased region" description="Basic and acidic residues" evidence="18">
    <location>
        <begin position="638"/>
        <end position="657"/>
    </location>
</feature>
<dbReference type="InterPro" id="IPR002048">
    <property type="entry name" value="EF_hand_dom"/>
</dbReference>
<evidence type="ECO:0000256" key="1">
    <source>
        <dbReference type="ARBA" id="ARBA00004125"/>
    </source>
</evidence>
<evidence type="ECO:0000256" key="9">
    <source>
        <dbReference type="ARBA" id="ARBA00022741"/>
    </source>
</evidence>
<evidence type="ECO:0000256" key="18">
    <source>
        <dbReference type="SAM" id="MobiDB-lite"/>
    </source>
</evidence>
<dbReference type="Gene3D" id="1.10.510.10">
    <property type="entry name" value="Transferase(Phosphotransferase) domain 1"/>
    <property type="match status" value="1"/>
</dbReference>
<evidence type="ECO:0000256" key="5">
    <source>
        <dbReference type="ARBA" id="ARBA00012513"/>
    </source>
</evidence>
<evidence type="ECO:0000256" key="12">
    <source>
        <dbReference type="ARBA" id="ARBA00022840"/>
    </source>
</evidence>
<evidence type="ECO:0000259" key="21">
    <source>
        <dbReference type="PROSITE" id="PS50222"/>
    </source>
</evidence>
<evidence type="ECO:0000256" key="16">
    <source>
        <dbReference type="ARBA" id="ARBA00047899"/>
    </source>
</evidence>
<dbReference type="Pfam" id="PF00069">
    <property type="entry name" value="Pkinase"/>
    <property type="match status" value="1"/>
</dbReference>
<evidence type="ECO:0000256" key="2">
    <source>
        <dbReference type="ARBA" id="ARBA00004134"/>
    </source>
</evidence>
<dbReference type="Proteomes" id="UP000298493">
    <property type="component" value="Unassembled WGS sequence"/>
</dbReference>
<dbReference type="Gene3D" id="1.10.238.10">
    <property type="entry name" value="EF-hand"/>
    <property type="match status" value="1"/>
</dbReference>
<evidence type="ECO:0000259" key="19">
    <source>
        <dbReference type="PROSITE" id="PS50011"/>
    </source>
</evidence>
<dbReference type="InterPro" id="IPR000719">
    <property type="entry name" value="Prot_kinase_dom"/>
</dbReference>
<keyword evidence="10" id="KW-0967">Endosome</keyword>
<accession>A0A4Z1NQN1</accession>
<dbReference type="PROSITE" id="PS50031">
    <property type="entry name" value="EH"/>
    <property type="match status" value="1"/>
</dbReference>
<keyword evidence="11 22" id="KW-0418">Kinase</keyword>
<keyword evidence="8" id="KW-0808">Transferase</keyword>
<dbReference type="PROSITE" id="PS50011">
    <property type="entry name" value="PROTEIN_KINASE_DOM"/>
    <property type="match status" value="1"/>
</dbReference>
<evidence type="ECO:0000256" key="6">
    <source>
        <dbReference type="ARBA" id="ARBA00022527"/>
    </source>
</evidence>
<keyword evidence="14" id="KW-0206">Cytoskeleton</keyword>
<keyword evidence="6" id="KW-0723">Serine/threonine-protein kinase</keyword>
<evidence type="ECO:0000313" key="22">
    <source>
        <dbReference type="EMBL" id="TID18347.1"/>
    </source>
</evidence>
<dbReference type="STRING" id="86259.A0A4Z1NQN1"/>
<comment type="catalytic activity">
    <reaction evidence="17">
        <text>L-seryl-[protein] + ATP = O-phospho-L-seryl-[protein] + ADP + H(+)</text>
        <dbReference type="Rhea" id="RHEA:17989"/>
        <dbReference type="Rhea" id="RHEA-COMP:9863"/>
        <dbReference type="Rhea" id="RHEA-COMP:11604"/>
        <dbReference type="ChEBI" id="CHEBI:15378"/>
        <dbReference type="ChEBI" id="CHEBI:29999"/>
        <dbReference type="ChEBI" id="CHEBI:30616"/>
        <dbReference type="ChEBI" id="CHEBI:83421"/>
        <dbReference type="ChEBI" id="CHEBI:456216"/>
        <dbReference type="EC" id="2.7.11.1"/>
    </reaction>
</comment>
<dbReference type="InterPro" id="IPR011009">
    <property type="entry name" value="Kinase-like_dom_sf"/>
</dbReference>
<evidence type="ECO:0000256" key="7">
    <source>
        <dbReference type="ARBA" id="ARBA00022583"/>
    </source>
</evidence>
<dbReference type="SMART" id="SM00027">
    <property type="entry name" value="EH"/>
    <property type="match status" value="1"/>
</dbReference>
<comment type="subunit">
    <text evidence="4">Component of the PAN1 actin cytoskeleton-regulatory complex.</text>
</comment>
<evidence type="ECO:0000256" key="8">
    <source>
        <dbReference type="ARBA" id="ARBA00022679"/>
    </source>
</evidence>
<dbReference type="SUPFAM" id="SSF47473">
    <property type="entry name" value="EF-hand"/>
    <property type="match status" value="1"/>
</dbReference>
<keyword evidence="7" id="KW-0254">Endocytosis</keyword>
<reference evidence="22 23" key="1">
    <citation type="submission" date="2019-04" db="EMBL/GenBank/DDBJ databases">
        <title>High contiguity whole genome sequence and gene annotation resource for two Venturia nashicola isolates.</title>
        <authorList>
            <person name="Prokchorchik M."/>
            <person name="Won K."/>
            <person name="Lee Y."/>
            <person name="Choi E.D."/>
            <person name="Segonzac C."/>
            <person name="Sohn K.H."/>
        </authorList>
    </citation>
    <scope>NUCLEOTIDE SEQUENCE [LARGE SCALE GENOMIC DNA]</scope>
    <source>
        <strain evidence="22 23">PRI2</strain>
    </source>
</reference>
<dbReference type="EMBL" id="SNSC02000014">
    <property type="protein sequence ID" value="TID18347.1"/>
    <property type="molecule type" value="Genomic_DNA"/>
</dbReference>
<comment type="subcellular location">
    <subcellularLocation>
        <location evidence="3">Cell membrane</location>
        <topology evidence="3">Peripheral membrane protein</topology>
        <orientation evidence="3">Cytoplasmic side</orientation>
    </subcellularLocation>
    <subcellularLocation>
        <location evidence="2">Cytoplasm</location>
        <location evidence="2">Cytoskeleton</location>
        <location evidence="2">Actin patch</location>
    </subcellularLocation>
    <subcellularLocation>
        <location evidence="1">Endosome membrane</location>
        <topology evidence="1">Peripheral membrane protein</topology>
        <orientation evidence="1">Cytoplasmic side</orientation>
    </subcellularLocation>
</comment>
<evidence type="ECO:0000256" key="13">
    <source>
        <dbReference type="ARBA" id="ARBA00023203"/>
    </source>
</evidence>
<organism evidence="22 23">
    <name type="scientific">Venturia nashicola</name>
    <dbReference type="NCBI Taxonomy" id="86259"/>
    <lineage>
        <taxon>Eukaryota</taxon>
        <taxon>Fungi</taxon>
        <taxon>Dikarya</taxon>
        <taxon>Ascomycota</taxon>
        <taxon>Pezizomycotina</taxon>
        <taxon>Dothideomycetes</taxon>
        <taxon>Pleosporomycetidae</taxon>
        <taxon>Venturiales</taxon>
        <taxon>Venturiaceae</taxon>
        <taxon>Venturia</taxon>
    </lineage>
</organism>
<evidence type="ECO:0000259" key="20">
    <source>
        <dbReference type="PROSITE" id="PS50031"/>
    </source>
</evidence>
<dbReference type="InterPro" id="IPR011992">
    <property type="entry name" value="EF-hand-dom_pair"/>
</dbReference>
<dbReference type="GO" id="GO:0005886">
    <property type="term" value="C:plasma membrane"/>
    <property type="evidence" value="ECO:0007669"/>
    <property type="project" value="UniProtKB-SubCell"/>
</dbReference>
<name>A0A4Z1NQN1_9PEZI</name>
<protein>
    <recommendedName>
        <fullName evidence="5">non-specific serine/threonine protein kinase</fullName>
        <ecNumber evidence="5">2.7.11.1</ecNumber>
    </recommendedName>
</protein>
<feature type="domain" description="EF-hand" evidence="21">
    <location>
        <begin position="470"/>
        <end position="505"/>
    </location>
</feature>
<comment type="caution">
    <text evidence="22">The sequence shown here is derived from an EMBL/GenBank/DDBJ whole genome shotgun (WGS) entry which is preliminary data.</text>
</comment>
<dbReference type="InterPro" id="IPR000261">
    <property type="entry name" value="EH_dom"/>
</dbReference>
<dbReference type="PANTHER" id="PTHR43671">
    <property type="entry name" value="SERINE/THREONINE-PROTEIN KINASE NEK"/>
    <property type="match status" value="1"/>
</dbReference>
<keyword evidence="12" id="KW-0067">ATP-binding</keyword>
<dbReference type="CDD" id="cd00180">
    <property type="entry name" value="PKc"/>
    <property type="match status" value="1"/>
</dbReference>
<sequence>MAQAKPKLRVRAFTTSDIGTSSPISITPNDVFASPQVRIKSYYDRRWKEELDKKDAQPVCPNAAMPNDRVAMIVHAAGHNSANNESVFRDGKFDWSGRGNHVDFSPDETVNLEQAEVLGHRADSSVYRTTCKKIPLAWKKIRCRQPLVLAQRKKIEEIKQLDHHHVMRLVGTYTSESFLGVLMWPVARCDLHALMDDLDHYLDPNSLVQELDLQGIERGARLDTIMGDGMTSSVQRSAILPLLQRRLLRCFGCLAAALAYLHSQGIRHKNLKPLNVLLSFNGLWLTDFETSTDTSENLCTATRGDGRDTSRYIAPDIMVLGPSGMAADIFSLGAMFLEMITLCDNMRLHVVHDLCPDGDHSFQLNISYKQEWFDTFTPTTRQTDGDLLKLISEMLLYDPIERPTAKEVASRLSCYTLDLAQHPREGTYSLRYYDTCCRHIYLGPKEDYYKDTQWTRHQAPPKAEWLIRKQDKKGFDALFNKIDSERNGVINQKQVMKSFAIWGLPDDTLFKIWKLAAIQHGDNLDRDEFAVAMFLIRSQMGAVKHLPNKIPPKLIPPSLRPELHLKDDAPRGYLYNCPQPDCPFKLDNGLTGPDQLQQHLAVFHVELSARRRADSLKKMGRLSPLGDNGPQRAPPRLSDSRARMEDAMKGRGREEPTRLSLMEQARVRKRGATISEMEALREVSD</sequence>
<dbReference type="GO" id="GO:0005634">
    <property type="term" value="C:nucleus"/>
    <property type="evidence" value="ECO:0007669"/>
    <property type="project" value="TreeGrafter"/>
</dbReference>
<feature type="domain" description="EH" evidence="20">
    <location>
        <begin position="471"/>
        <end position="561"/>
    </location>
</feature>
<proteinExistence type="predicted"/>
<dbReference type="PROSITE" id="PS50222">
    <property type="entry name" value="EF_HAND_2"/>
    <property type="match status" value="1"/>
</dbReference>
<evidence type="ECO:0000313" key="23">
    <source>
        <dbReference type="Proteomes" id="UP000298493"/>
    </source>
</evidence>
<dbReference type="SUPFAM" id="SSF56112">
    <property type="entry name" value="Protein kinase-like (PK-like)"/>
    <property type="match status" value="1"/>
</dbReference>
<evidence type="ECO:0000256" key="3">
    <source>
        <dbReference type="ARBA" id="ARBA00004413"/>
    </source>
</evidence>
<comment type="catalytic activity">
    <reaction evidence="16">
        <text>L-threonyl-[protein] + ATP = O-phospho-L-threonyl-[protein] + ADP + H(+)</text>
        <dbReference type="Rhea" id="RHEA:46608"/>
        <dbReference type="Rhea" id="RHEA-COMP:11060"/>
        <dbReference type="Rhea" id="RHEA-COMP:11605"/>
        <dbReference type="ChEBI" id="CHEBI:15378"/>
        <dbReference type="ChEBI" id="CHEBI:30013"/>
        <dbReference type="ChEBI" id="CHEBI:30616"/>
        <dbReference type="ChEBI" id="CHEBI:61977"/>
        <dbReference type="ChEBI" id="CHEBI:456216"/>
        <dbReference type="EC" id="2.7.11.1"/>
    </reaction>
</comment>
<evidence type="ECO:0000256" key="11">
    <source>
        <dbReference type="ARBA" id="ARBA00022777"/>
    </source>
</evidence>
<feature type="domain" description="Protein kinase" evidence="19">
    <location>
        <begin position="112"/>
        <end position="425"/>
    </location>
</feature>
<evidence type="ECO:0000256" key="10">
    <source>
        <dbReference type="ARBA" id="ARBA00022753"/>
    </source>
</evidence>
<dbReference type="InterPro" id="IPR050660">
    <property type="entry name" value="NEK_Ser/Thr_kinase"/>
</dbReference>
<dbReference type="GO" id="GO:0030479">
    <property type="term" value="C:actin cortical patch"/>
    <property type="evidence" value="ECO:0007669"/>
    <property type="project" value="UniProtKB-SubCell"/>
</dbReference>
<dbReference type="GO" id="GO:0004674">
    <property type="term" value="F:protein serine/threonine kinase activity"/>
    <property type="evidence" value="ECO:0007669"/>
    <property type="project" value="UniProtKB-KW"/>
</dbReference>
<dbReference type="CDD" id="cd00052">
    <property type="entry name" value="EH"/>
    <property type="match status" value="1"/>
</dbReference>
<dbReference type="GO" id="GO:0005509">
    <property type="term" value="F:calcium ion binding"/>
    <property type="evidence" value="ECO:0007669"/>
    <property type="project" value="InterPro"/>
</dbReference>
<comment type="function">
    <text evidence="15">Component of the PAN1 actin cytoskeleton-regulatory complex required for the internalization of endosomes during actin-coupled endocytosis. The complex links the site of endocytosis to the cell membrane-associated actin cytoskeleton. Mediates uptake of external molecules and vacuolar degradation of plasma membrane proteins. Plays a role in the proper organization of the cell membrane-associated actin cytoskeleton and promotes its destabilization.</text>
</comment>
<gene>
    <name evidence="22" type="ORF">E6O75_ATG06423</name>
</gene>
<evidence type="ECO:0000256" key="4">
    <source>
        <dbReference type="ARBA" id="ARBA00011159"/>
    </source>
</evidence>